<evidence type="ECO:0000313" key="10">
    <source>
        <dbReference type="Proteomes" id="UP000054538"/>
    </source>
</evidence>
<feature type="region of interest" description="Disordered" evidence="7">
    <location>
        <begin position="188"/>
        <end position="207"/>
    </location>
</feature>
<dbReference type="Gene3D" id="3.10.110.10">
    <property type="entry name" value="Ubiquitin Conjugating Enzyme"/>
    <property type="match status" value="1"/>
</dbReference>
<name>A0A0D0DIM3_9AGAM</name>
<dbReference type="Gene3D" id="3.30.230.30">
    <property type="entry name" value="Impact, N-terminal domain"/>
    <property type="match status" value="1"/>
</dbReference>
<sequence length="361" mass="39657">MENGSENDAAGLAAELQDLVSDLMVRPDREQVASEIGVLQSIYGDSAIRLWHPRGGSPEHSISERRHASNGETAETIRYVVFLNLASYEDVSIRILVSLPPSYPASSSPQLQLLSRYIGAFGVDASLFGSILRTFISASGIEWSPDTICVFDGLQSVLERCEAWYEDKLSREKVGELRREDTLAREQQQEEALKDEGAEALSIPRSGPLPQDAALPEGIKLTQAEPIMDRRSVFVGRACRISHPSQVPLILNHLMSDRHIARAAHPVINAWRCQVGNVLHQDNDDDGETAAGSRLAHLLSILEINDVLVVVTRWFGGIHLGPDRFKHINHAARNALEVGGFLDQIEDPAKGGKSAAKGRKR</sequence>
<evidence type="ECO:0000256" key="3">
    <source>
        <dbReference type="ARBA" id="ARBA00022490"/>
    </source>
</evidence>
<dbReference type="GO" id="GO:0140469">
    <property type="term" value="P:GCN2-mediated signaling"/>
    <property type="evidence" value="ECO:0007669"/>
    <property type="project" value="TreeGrafter"/>
</dbReference>
<proteinExistence type="inferred from homology"/>
<comment type="subcellular location">
    <subcellularLocation>
        <location evidence="1">Cytoplasm</location>
    </subcellularLocation>
</comment>
<dbReference type="SUPFAM" id="SSF54495">
    <property type="entry name" value="UBC-like"/>
    <property type="match status" value="1"/>
</dbReference>
<dbReference type="InterPro" id="IPR036956">
    <property type="entry name" value="Impact_N_sf"/>
</dbReference>
<dbReference type="InterPro" id="IPR016135">
    <property type="entry name" value="UBQ-conjugating_enzyme/RWD"/>
</dbReference>
<dbReference type="InterPro" id="IPR001498">
    <property type="entry name" value="Impact_N"/>
</dbReference>
<dbReference type="EMBL" id="KN824902">
    <property type="protein sequence ID" value="KIK98212.1"/>
    <property type="molecule type" value="Genomic_DNA"/>
</dbReference>
<dbReference type="AlphaFoldDB" id="A0A0D0DIM3"/>
<evidence type="ECO:0000256" key="4">
    <source>
        <dbReference type="ARBA" id="ARBA00022491"/>
    </source>
</evidence>
<dbReference type="SUPFAM" id="SSF54211">
    <property type="entry name" value="Ribosomal protein S5 domain 2-like"/>
    <property type="match status" value="1"/>
</dbReference>
<dbReference type="FunCoup" id="A0A0D0DIM3">
    <property type="interactions" value="333"/>
</dbReference>
<dbReference type="PANTHER" id="PTHR16301:SF24">
    <property type="entry name" value="RWD DOMAIN-CONTAINING PROTEIN"/>
    <property type="match status" value="1"/>
</dbReference>
<evidence type="ECO:0000256" key="5">
    <source>
        <dbReference type="ARBA" id="ARBA00022845"/>
    </source>
</evidence>
<dbReference type="InterPro" id="IPR020568">
    <property type="entry name" value="Ribosomal_Su5_D2-typ_SF"/>
</dbReference>
<evidence type="ECO:0000259" key="8">
    <source>
        <dbReference type="PROSITE" id="PS50908"/>
    </source>
</evidence>
<evidence type="ECO:0000256" key="7">
    <source>
        <dbReference type="SAM" id="MobiDB-lite"/>
    </source>
</evidence>
<reference evidence="10" key="2">
    <citation type="submission" date="2015-01" db="EMBL/GenBank/DDBJ databases">
        <title>Evolutionary Origins and Diversification of the Mycorrhizal Mutualists.</title>
        <authorList>
            <consortium name="DOE Joint Genome Institute"/>
            <consortium name="Mycorrhizal Genomics Consortium"/>
            <person name="Kohler A."/>
            <person name="Kuo A."/>
            <person name="Nagy L.G."/>
            <person name="Floudas D."/>
            <person name="Copeland A."/>
            <person name="Barry K.W."/>
            <person name="Cichocki N."/>
            <person name="Veneault-Fourrey C."/>
            <person name="LaButti K."/>
            <person name="Lindquist E.A."/>
            <person name="Lipzen A."/>
            <person name="Lundell T."/>
            <person name="Morin E."/>
            <person name="Murat C."/>
            <person name="Riley R."/>
            <person name="Ohm R."/>
            <person name="Sun H."/>
            <person name="Tunlid A."/>
            <person name="Henrissat B."/>
            <person name="Grigoriev I.V."/>
            <person name="Hibbett D.S."/>
            <person name="Martin F."/>
        </authorList>
    </citation>
    <scope>NUCLEOTIDE SEQUENCE [LARGE SCALE GENOMIC DNA]</scope>
    <source>
        <strain evidence="10">Ve08.2h10</strain>
    </source>
</reference>
<dbReference type="GO" id="GO:0006446">
    <property type="term" value="P:regulation of translational initiation"/>
    <property type="evidence" value="ECO:0007669"/>
    <property type="project" value="TreeGrafter"/>
</dbReference>
<keyword evidence="5" id="KW-0810">Translation regulation</keyword>
<dbReference type="PANTHER" id="PTHR16301">
    <property type="entry name" value="IMPACT-RELATED"/>
    <property type="match status" value="1"/>
</dbReference>
<evidence type="ECO:0000256" key="1">
    <source>
        <dbReference type="ARBA" id="ARBA00004496"/>
    </source>
</evidence>
<keyword evidence="3" id="KW-0963">Cytoplasm</keyword>
<dbReference type="InParanoid" id="A0A0D0DIM3"/>
<dbReference type="InterPro" id="IPR023582">
    <property type="entry name" value="Impact"/>
</dbReference>
<dbReference type="STRING" id="930991.A0A0D0DIM3"/>
<keyword evidence="6" id="KW-0346">Stress response</keyword>
<comment type="similarity">
    <text evidence="2">Belongs to the IMPACT family.</text>
</comment>
<organism evidence="9 10">
    <name type="scientific">Paxillus rubicundulus Ve08.2h10</name>
    <dbReference type="NCBI Taxonomy" id="930991"/>
    <lineage>
        <taxon>Eukaryota</taxon>
        <taxon>Fungi</taxon>
        <taxon>Dikarya</taxon>
        <taxon>Basidiomycota</taxon>
        <taxon>Agaricomycotina</taxon>
        <taxon>Agaricomycetes</taxon>
        <taxon>Agaricomycetidae</taxon>
        <taxon>Boletales</taxon>
        <taxon>Paxilineae</taxon>
        <taxon>Paxillaceae</taxon>
        <taxon>Paxillus</taxon>
    </lineage>
</organism>
<dbReference type="InterPro" id="IPR006575">
    <property type="entry name" value="RWD_dom"/>
</dbReference>
<evidence type="ECO:0000313" key="9">
    <source>
        <dbReference type="EMBL" id="KIK98212.1"/>
    </source>
</evidence>
<dbReference type="Proteomes" id="UP000054538">
    <property type="component" value="Unassembled WGS sequence"/>
</dbReference>
<feature type="domain" description="RWD" evidence="8">
    <location>
        <begin position="34"/>
        <end position="164"/>
    </location>
</feature>
<reference evidence="9 10" key="1">
    <citation type="submission" date="2014-04" db="EMBL/GenBank/DDBJ databases">
        <authorList>
            <consortium name="DOE Joint Genome Institute"/>
            <person name="Kuo A."/>
            <person name="Kohler A."/>
            <person name="Jargeat P."/>
            <person name="Nagy L.G."/>
            <person name="Floudas D."/>
            <person name="Copeland A."/>
            <person name="Barry K.W."/>
            <person name="Cichocki N."/>
            <person name="Veneault-Fourrey C."/>
            <person name="LaButti K."/>
            <person name="Lindquist E.A."/>
            <person name="Lipzen A."/>
            <person name="Lundell T."/>
            <person name="Morin E."/>
            <person name="Murat C."/>
            <person name="Sun H."/>
            <person name="Tunlid A."/>
            <person name="Henrissat B."/>
            <person name="Grigoriev I.V."/>
            <person name="Hibbett D.S."/>
            <person name="Martin F."/>
            <person name="Nordberg H.P."/>
            <person name="Cantor M.N."/>
            <person name="Hua S.X."/>
        </authorList>
    </citation>
    <scope>NUCLEOTIDE SEQUENCE [LARGE SCALE GENOMIC DNA]</scope>
    <source>
        <strain evidence="9 10">Ve08.2h10</strain>
    </source>
</reference>
<evidence type="ECO:0000256" key="2">
    <source>
        <dbReference type="ARBA" id="ARBA00007665"/>
    </source>
</evidence>
<dbReference type="Pfam" id="PF01205">
    <property type="entry name" value="Impact_N"/>
    <property type="match status" value="1"/>
</dbReference>
<dbReference type="OrthoDB" id="69641at2759"/>
<gene>
    <name evidence="9" type="ORF">PAXRUDRAFT_824123</name>
</gene>
<evidence type="ECO:0000256" key="6">
    <source>
        <dbReference type="ARBA" id="ARBA00023016"/>
    </source>
</evidence>
<keyword evidence="4" id="KW-0678">Repressor</keyword>
<dbReference type="GO" id="GO:0005737">
    <property type="term" value="C:cytoplasm"/>
    <property type="evidence" value="ECO:0007669"/>
    <property type="project" value="UniProtKB-SubCell"/>
</dbReference>
<dbReference type="Pfam" id="PF05773">
    <property type="entry name" value="RWD"/>
    <property type="match status" value="1"/>
</dbReference>
<protein>
    <recommendedName>
        <fullName evidence="8">RWD domain-containing protein</fullName>
    </recommendedName>
</protein>
<accession>A0A0D0DIM3</accession>
<dbReference type="HOGENOM" id="CLU_045276_0_0_1"/>
<dbReference type="PROSITE" id="PS50908">
    <property type="entry name" value="RWD"/>
    <property type="match status" value="1"/>
</dbReference>
<keyword evidence="10" id="KW-1185">Reference proteome</keyword>
<feature type="compositionally biased region" description="Basic and acidic residues" evidence="7">
    <location>
        <begin position="188"/>
        <end position="197"/>
    </location>
</feature>